<proteinExistence type="predicted"/>
<dbReference type="CDD" id="cd00267">
    <property type="entry name" value="ABC_ATPase"/>
    <property type="match status" value="1"/>
</dbReference>
<gene>
    <name evidence="2" type="ORF">GCM10017668_48450</name>
</gene>
<dbReference type="SUPFAM" id="SSF52540">
    <property type="entry name" value="P-loop containing nucleoside triphosphate hydrolases"/>
    <property type="match status" value="1"/>
</dbReference>
<name>A0A7G1NL11_9ACTN</name>
<dbReference type="KEGG" id="stui:GCM10017668_48450"/>
<dbReference type="SMART" id="SM00382">
    <property type="entry name" value="AAA"/>
    <property type="match status" value="1"/>
</dbReference>
<dbReference type="Proteomes" id="UP000516373">
    <property type="component" value="Chromosome"/>
</dbReference>
<accession>A0A7G1NL11</accession>
<sequence length="661" mass="72439">MAVRSFDIPATRGLVRAQAAELPNIVAIAGPNGAGKSTLLEGIKARRQQFLEPGSELLYVGPHRTWRSTQLSDMHVSGFPYSFEDILKADSIPQYQYGPPSGLHFLSGMIRNASSADESNALAKTSLVRLSNQKRDLVNAQFEAQGGQIVAGTVPDLLSPLKQLVSILLPHLEFAGIDSAANQNIRVLFRRAGLVEGPTFDIDDLSSGEKAAISLFLPFVEREARAMVDGDHTPVPTVVPITVLLDEPEIHLHPLLQLNVLEYMRTIARQERAQFIFATQSPVFLDSLQDDELYILSPPGYATENQLSRLSASAERLEIARSLTGSTHMLTRGKPIVFVEGESTVTGNRSAVTDERLMKILIPEVEHWAIAPARSRNEVVSAAKSLRGASLHLPGMPVFGLVDSDTSASGLPDFVVPWPVAMIENLLLDPDQLWELLKDHGQTIGMTSLNDVKRSLDAIISDRVGEEVRLRIRATMPGSFITTDKADSQQATDDIDRKVAELKAEIGQIDLPARAQEYRARVQAILDSGEALERFHGKSILSEFYKRNSLSKVYSTVGFKISAAQSAAKGARIRRLTEPAVNRVRLYVPPNCVEVIGRGVETPERAQLIAELASHRSAWQSGTPISTDREKLRESLAHYARQQEAVVAGEIFQVANEIGTP</sequence>
<dbReference type="PANTHER" id="PTHR43581">
    <property type="entry name" value="ATP/GTP PHOSPHATASE"/>
    <property type="match status" value="1"/>
</dbReference>
<feature type="domain" description="AAA+ ATPase" evidence="1">
    <location>
        <begin position="22"/>
        <end position="299"/>
    </location>
</feature>
<reference evidence="2 3" key="1">
    <citation type="journal article" date="2014" name="Int. J. Syst. Evol. Microbiol.">
        <title>Complete genome sequence of Corynebacterium casei LMG S-19264T (=DSM 44701T), isolated from a smear-ripened cheese.</title>
        <authorList>
            <consortium name="US DOE Joint Genome Institute (JGI-PGF)"/>
            <person name="Walter F."/>
            <person name="Albersmeier A."/>
            <person name="Kalinowski J."/>
            <person name="Ruckert C."/>
        </authorList>
    </citation>
    <scope>NUCLEOTIDE SEQUENCE [LARGE SCALE GENOMIC DNA]</scope>
    <source>
        <strain evidence="2 3">JCM 4255</strain>
    </source>
</reference>
<dbReference type="EMBL" id="AP023439">
    <property type="protein sequence ID" value="BCL23002.1"/>
    <property type="molecule type" value="Genomic_DNA"/>
</dbReference>
<dbReference type="InterPro" id="IPR003959">
    <property type="entry name" value="ATPase_AAA_core"/>
</dbReference>
<dbReference type="InterPro" id="IPR051396">
    <property type="entry name" value="Bact_Antivir_Def_Nuclease"/>
</dbReference>
<organism evidence="2 3">
    <name type="scientific">Streptomyces tuirus</name>
    <dbReference type="NCBI Taxonomy" id="68278"/>
    <lineage>
        <taxon>Bacteria</taxon>
        <taxon>Bacillati</taxon>
        <taxon>Actinomycetota</taxon>
        <taxon>Actinomycetes</taxon>
        <taxon>Kitasatosporales</taxon>
        <taxon>Streptomycetaceae</taxon>
        <taxon>Streptomyces</taxon>
    </lineage>
</organism>
<dbReference type="RefSeq" id="WP_190902575.1">
    <property type="nucleotide sequence ID" value="NZ_AP023439.1"/>
</dbReference>
<dbReference type="Pfam" id="PF13304">
    <property type="entry name" value="AAA_21"/>
    <property type="match status" value="1"/>
</dbReference>
<dbReference type="PANTHER" id="PTHR43581:SF2">
    <property type="entry name" value="EXCINUCLEASE ATPASE SUBUNIT"/>
    <property type="match status" value="1"/>
</dbReference>
<dbReference type="InterPro" id="IPR003593">
    <property type="entry name" value="AAA+_ATPase"/>
</dbReference>
<evidence type="ECO:0000313" key="2">
    <source>
        <dbReference type="EMBL" id="BCL23002.1"/>
    </source>
</evidence>
<dbReference type="Gene3D" id="3.40.50.300">
    <property type="entry name" value="P-loop containing nucleotide triphosphate hydrolases"/>
    <property type="match status" value="1"/>
</dbReference>
<evidence type="ECO:0000313" key="3">
    <source>
        <dbReference type="Proteomes" id="UP000516373"/>
    </source>
</evidence>
<dbReference type="GO" id="GO:0016887">
    <property type="term" value="F:ATP hydrolysis activity"/>
    <property type="evidence" value="ECO:0007669"/>
    <property type="project" value="InterPro"/>
</dbReference>
<dbReference type="GO" id="GO:0005524">
    <property type="term" value="F:ATP binding"/>
    <property type="evidence" value="ECO:0007669"/>
    <property type="project" value="InterPro"/>
</dbReference>
<evidence type="ECO:0000259" key="1">
    <source>
        <dbReference type="SMART" id="SM00382"/>
    </source>
</evidence>
<dbReference type="AlphaFoldDB" id="A0A7G1NL11"/>
<protein>
    <recommendedName>
        <fullName evidence="1">AAA+ ATPase domain-containing protein</fullName>
    </recommendedName>
</protein>
<dbReference type="InterPro" id="IPR027417">
    <property type="entry name" value="P-loop_NTPase"/>
</dbReference>